<evidence type="ECO:0000313" key="1">
    <source>
        <dbReference type="EMBL" id="JAH56970.1"/>
    </source>
</evidence>
<sequence length="37" mass="4061">MFILSINFTIVGFITLLSLLGLHAAFKCVACQMDILC</sequence>
<reference evidence="1" key="2">
    <citation type="journal article" date="2015" name="Fish Shellfish Immunol.">
        <title>Early steps in the European eel (Anguilla anguilla)-Vibrio vulnificus interaction in the gills: Role of the RtxA13 toxin.</title>
        <authorList>
            <person name="Callol A."/>
            <person name="Pajuelo D."/>
            <person name="Ebbesson L."/>
            <person name="Teles M."/>
            <person name="MacKenzie S."/>
            <person name="Amaro C."/>
        </authorList>
    </citation>
    <scope>NUCLEOTIDE SEQUENCE</scope>
</reference>
<accession>A0A0E9TVN0</accession>
<name>A0A0E9TVN0_ANGAN</name>
<dbReference type="EMBL" id="GBXM01051607">
    <property type="protein sequence ID" value="JAH56970.1"/>
    <property type="molecule type" value="Transcribed_RNA"/>
</dbReference>
<proteinExistence type="predicted"/>
<dbReference type="AlphaFoldDB" id="A0A0E9TVN0"/>
<organism evidence="1">
    <name type="scientific">Anguilla anguilla</name>
    <name type="common">European freshwater eel</name>
    <name type="synonym">Muraena anguilla</name>
    <dbReference type="NCBI Taxonomy" id="7936"/>
    <lineage>
        <taxon>Eukaryota</taxon>
        <taxon>Metazoa</taxon>
        <taxon>Chordata</taxon>
        <taxon>Craniata</taxon>
        <taxon>Vertebrata</taxon>
        <taxon>Euteleostomi</taxon>
        <taxon>Actinopterygii</taxon>
        <taxon>Neopterygii</taxon>
        <taxon>Teleostei</taxon>
        <taxon>Anguilliformes</taxon>
        <taxon>Anguillidae</taxon>
        <taxon>Anguilla</taxon>
    </lineage>
</organism>
<protein>
    <submittedName>
        <fullName evidence="1">Uncharacterized protein</fullName>
    </submittedName>
</protein>
<reference evidence="1" key="1">
    <citation type="submission" date="2014-11" db="EMBL/GenBank/DDBJ databases">
        <authorList>
            <person name="Amaro Gonzalez C."/>
        </authorList>
    </citation>
    <scope>NUCLEOTIDE SEQUENCE</scope>
</reference>